<comment type="caution">
    <text evidence="1">The sequence shown here is derived from an EMBL/GenBank/DDBJ whole genome shotgun (WGS) entry which is preliminary data.</text>
</comment>
<proteinExistence type="predicted"/>
<protein>
    <submittedName>
        <fullName evidence="1">Uncharacterized protein</fullName>
    </submittedName>
</protein>
<dbReference type="EMBL" id="MU275853">
    <property type="protein sequence ID" value="KAI0051348.1"/>
    <property type="molecule type" value="Genomic_DNA"/>
</dbReference>
<accession>A0ACB8S5G2</accession>
<reference evidence="1" key="1">
    <citation type="submission" date="2021-02" db="EMBL/GenBank/DDBJ databases">
        <authorList>
            <consortium name="DOE Joint Genome Institute"/>
            <person name="Ahrendt S."/>
            <person name="Looney B.P."/>
            <person name="Miyauchi S."/>
            <person name="Morin E."/>
            <person name="Drula E."/>
            <person name="Courty P.E."/>
            <person name="Chicoki N."/>
            <person name="Fauchery L."/>
            <person name="Kohler A."/>
            <person name="Kuo A."/>
            <person name="Labutti K."/>
            <person name="Pangilinan J."/>
            <person name="Lipzen A."/>
            <person name="Riley R."/>
            <person name="Andreopoulos W."/>
            <person name="He G."/>
            <person name="Johnson J."/>
            <person name="Barry K.W."/>
            <person name="Grigoriev I.V."/>
            <person name="Nagy L."/>
            <person name="Hibbett D."/>
            <person name="Henrissat B."/>
            <person name="Matheny P.B."/>
            <person name="Labbe J."/>
            <person name="Martin F."/>
        </authorList>
    </citation>
    <scope>NUCLEOTIDE SEQUENCE</scope>
    <source>
        <strain evidence="1">FP105234-sp</strain>
    </source>
</reference>
<sequence>MRALRDIEALPLQRRDRIRRLFRWLICSPTAPLLKDIMETVVIDDMGDEWDPSRCIARPSSLIEDCANLVVATSLVSDTNSSHSGEETSADQMLTSTVQFIHASVREFLLSESSSPEEAPLPAYHYYPLSAAHLPLVLTGFKYYEVSNTLKLRERRDSHMTEAWYTHLRLAGDDGRHLISQFRQFLNPASSTRIKWVEAYNE</sequence>
<reference evidence="1" key="2">
    <citation type="journal article" date="2022" name="New Phytol.">
        <title>Evolutionary transition to the ectomycorrhizal habit in the genomes of a hyperdiverse lineage of mushroom-forming fungi.</title>
        <authorList>
            <person name="Looney B."/>
            <person name="Miyauchi S."/>
            <person name="Morin E."/>
            <person name="Drula E."/>
            <person name="Courty P.E."/>
            <person name="Kohler A."/>
            <person name="Kuo A."/>
            <person name="LaButti K."/>
            <person name="Pangilinan J."/>
            <person name="Lipzen A."/>
            <person name="Riley R."/>
            <person name="Andreopoulos W."/>
            <person name="He G."/>
            <person name="Johnson J."/>
            <person name="Nolan M."/>
            <person name="Tritt A."/>
            <person name="Barry K.W."/>
            <person name="Grigoriev I.V."/>
            <person name="Nagy L.G."/>
            <person name="Hibbett D."/>
            <person name="Henrissat B."/>
            <person name="Matheny P.B."/>
            <person name="Labbe J."/>
            <person name="Martin F.M."/>
        </authorList>
    </citation>
    <scope>NUCLEOTIDE SEQUENCE</scope>
    <source>
        <strain evidence="1">FP105234-sp</strain>
    </source>
</reference>
<evidence type="ECO:0000313" key="1">
    <source>
        <dbReference type="EMBL" id="KAI0051348.1"/>
    </source>
</evidence>
<keyword evidence="2" id="KW-1185">Reference proteome</keyword>
<name>A0ACB8S5G2_9AGAM</name>
<organism evidence="1 2">
    <name type="scientific">Auriscalpium vulgare</name>
    <dbReference type="NCBI Taxonomy" id="40419"/>
    <lineage>
        <taxon>Eukaryota</taxon>
        <taxon>Fungi</taxon>
        <taxon>Dikarya</taxon>
        <taxon>Basidiomycota</taxon>
        <taxon>Agaricomycotina</taxon>
        <taxon>Agaricomycetes</taxon>
        <taxon>Russulales</taxon>
        <taxon>Auriscalpiaceae</taxon>
        <taxon>Auriscalpium</taxon>
    </lineage>
</organism>
<gene>
    <name evidence="1" type="ORF">FA95DRAFT_317375</name>
</gene>
<evidence type="ECO:0000313" key="2">
    <source>
        <dbReference type="Proteomes" id="UP000814033"/>
    </source>
</evidence>
<dbReference type="Proteomes" id="UP000814033">
    <property type="component" value="Unassembled WGS sequence"/>
</dbReference>